<feature type="domain" description="Aminoglycoside phosphotransferase" evidence="1">
    <location>
        <begin position="44"/>
        <end position="222"/>
    </location>
</feature>
<gene>
    <name evidence="2" type="ORF">ACFYNQ_00545</name>
</gene>
<protein>
    <submittedName>
        <fullName evidence="2">Phosphotransferase enzyme family protein</fullName>
    </submittedName>
</protein>
<comment type="caution">
    <text evidence="2">The sequence shown here is derived from an EMBL/GenBank/DDBJ whole genome shotgun (WGS) entry which is preliminary data.</text>
</comment>
<sequence length="288" mass="31458">METPDVTRAIAAATSIAVSVGLPADGAIVLHNSNKLALRLTPCDVFARVAHVGEEVAQFEVELAQRLAEVGCPVCPLEPRADPRVYTRDGFAVTLWTYCEPVSPHTAPVDYAKALEQLHAGMRGVDMPSPRFTDRITEAEEVVADPDRSPELADAERVFLGGRLASLRRAIDERGAVEQLLHGEPHPGNVLSTTNGPLFIDLETCCRGPVEFDLAHVPEAVWEHYPNVDQGLLDECRQAVLAMVAAWRWELGDQFPNGRRFGEGLLCALHDGPPWPTLDTLHERLGGL</sequence>
<organism evidence="2 3">
    <name type="scientific">Streptomyces hokutonensis</name>
    <dbReference type="NCBI Taxonomy" id="1306990"/>
    <lineage>
        <taxon>Bacteria</taxon>
        <taxon>Bacillati</taxon>
        <taxon>Actinomycetota</taxon>
        <taxon>Actinomycetes</taxon>
        <taxon>Kitasatosporales</taxon>
        <taxon>Streptomycetaceae</taxon>
        <taxon>Streptomyces</taxon>
    </lineage>
</organism>
<dbReference type="Pfam" id="PF01636">
    <property type="entry name" value="APH"/>
    <property type="match status" value="1"/>
</dbReference>
<dbReference type="Proteomes" id="UP001601303">
    <property type="component" value="Unassembled WGS sequence"/>
</dbReference>
<evidence type="ECO:0000259" key="1">
    <source>
        <dbReference type="Pfam" id="PF01636"/>
    </source>
</evidence>
<dbReference type="RefSeq" id="WP_388101416.1">
    <property type="nucleotide sequence ID" value="NZ_JBIAHM010000001.1"/>
</dbReference>
<dbReference type="InterPro" id="IPR011009">
    <property type="entry name" value="Kinase-like_dom_sf"/>
</dbReference>
<dbReference type="EMBL" id="JBIAHM010000001">
    <property type="protein sequence ID" value="MFE9597048.1"/>
    <property type="molecule type" value="Genomic_DNA"/>
</dbReference>
<reference evidence="2 3" key="1">
    <citation type="submission" date="2024-10" db="EMBL/GenBank/DDBJ databases">
        <title>The Natural Products Discovery Center: Release of the First 8490 Sequenced Strains for Exploring Actinobacteria Biosynthetic Diversity.</title>
        <authorList>
            <person name="Kalkreuter E."/>
            <person name="Kautsar S.A."/>
            <person name="Yang D."/>
            <person name="Bader C.D."/>
            <person name="Teijaro C.N."/>
            <person name="Fluegel L."/>
            <person name="Davis C.M."/>
            <person name="Simpson J.R."/>
            <person name="Lauterbach L."/>
            <person name="Steele A.D."/>
            <person name="Gui C."/>
            <person name="Meng S."/>
            <person name="Li G."/>
            <person name="Viehrig K."/>
            <person name="Ye F."/>
            <person name="Su P."/>
            <person name="Kiefer A.F."/>
            <person name="Nichols A."/>
            <person name="Cepeda A.J."/>
            <person name="Yan W."/>
            <person name="Fan B."/>
            <person name="Jiang Y."/>
            <person name="Adhikari A."/>
            <person name="Zheng C.-J."/>
            <person name="Schuster L."/>
            <person name="Cowan T.M."/>
            <person name="Smanski M.J."/>
            <person name="Chevrette M.G."/>
            <person name="De Carvalho L.P.S."/>
            <person name="Shen B."/>
        </authorList>
    </citation>
    <scope>NUCLEOTIDE SEQUENCE [LARGE SCALE GENOMIC DNA]</scope>
    <source>
        <strain evidence="2 3">NPDC006488</strain>
    </source>
</reference>
<evidence type="ECO:0000313" key="2">
    <source>
        <dbReference type="EMBL" id="MFE9597048.1"/>
    </source>
</evidence>
<dbReference type="SUPFAM" id="SSF56112">
    <property type="entry name" value="Protein kinase-like (PK-like)"/>
    <property type="match status" value="1"/>
</dbReference>
<evidence type="ECO:0000313" key="3">
    <source>
        <dbReference type="Proteomes" id="UP001601303"/>
    </source>
</evidence>
<keyword evidence="3" id="KW-1185">Reference proteome</keyword>
<proteinExistence type="predicted"/>
<dbReference type="Gene3D" id="3.90.1200.10">
    <property type="match status" value="1"/>
</dbReference>
<dbReference type="InterPro" id="IPR002575">
    <property type="entry name" value="Aminoglycoside_PTrfase"/>
</dbReference>
<name>A0ABW6LT18_9ACTN</name>
<accession>A0ABW6LT18</accession>